<dbReference type="FunFam" id="3.90.226.10:FF:000009">
    <property type="entry name" value="Carnitinyl-CoA dehydratase"/>
    <property type="match status" value="1"/>
</dbReference>
<dbReference type="GO" id="GO:0005739">
    <property type="term" value="C:mitochondrion"/>
    <property type="evidence" value="ECO:0007669"/>
    <property type="project" value="TreeGrafter"/>
</dbReference>
<gene>
    <name evidence="4" type="ORF">AYI70_g1549</name>
</gene>
<name>A0A1R1YC85_9FUNG</name>
<dbReference type="PROSITE" id="PS00166">
    <property type="entry name" value="ENOYL_COA_HYDRATASE"/>
    <property type="match status" value="1"/>
</dbReference>
<dbReference type="EMBL" id="LSSN01000332">
    <property type="protein sequence ID" value="OMJ24490.1"/>
    <property type="molecule type" value="Genomic_DNA"/>
</dbReference>
<protein>
    <submittedName>
        <fullName evidence="4">Methylglutaconyl-CoA hydratase, mitochondrial</fullName>
    </submittedName>
</protein>
<dbReference type="AlphaFoldDB" id="A0A1R1YC85"/>
<dbReference type="Gene3D" id="3.90.226.10">
    <property type="entry name" value="2-enoyl-CoA Hydratase, Chain A, domain 1"/>
    <property type="match status" value="1"/>
</dbReference>
<evidence type="ECO:0000256" key="1">
    <source>
        <dbReference type="ARBA" id="ARBA00005254"/>
    </source>
</evidence>
<keyword evidence="5" id="KW-1185">Reference proteome</keyword>
<organism evidence="4 5">
    <name type="scientific">Smittium culicis</name>
    <dbReference type="NCBI Taxonomy" id="133412"/>
    <lineage>
        <taxon>Eukaryota</taxon>
        <taxon>Fungi</taxon>
        <taxon>Fungi incertae sedis</taxon>
        <taxon>Zoopagomycota</taxon>
        <taxon>Kickxellomycotina</taxon>
        <taxon>Harpellomycetes</taxon>
        <taxon>Harpellales</taxon>
        <taxon>Legeriomycetaceae</taxon>
        <taxon>Smittium</taxon>
    </lineage>
</organism>
<accession>A0A1R1YC85</accession>
<dbReference type="STRING" id="133412.A0A1R1YC85"/>
<comment type="similarity">
    <text evidence="1 3">Belongs to the enoyl-CoA hydratase/isomerase family.</text>
</comment>
<dbReference type="CDD" id="cd06558">
    <property type="entry name" value="crotonase-like"/>
    <property type="match status" value="1"/>
</dbReference>
<dbReference type="PANTHER" id="PTHR11941">
    <property type="entry name" value="ENOYL-COA HYDRATASE-RELATED"/>
    <property type="match status" value="1"/>
</dbReference>
<dbReference type="InterPro" id="IPR014748">
    <property type="entry name" value="Enoyl-CoA_hydra_C"/>
</dbReference>
<dbReference type="SUPFAM" id="SSF52096">
    <property type="entry name" value="ClpP/crotonase"/>
    <property type="match status" value="1"/>
</dbReference>
<proteinExistence type="inferred from homology"/>
<evidence type="ECO:0000313" key="4">
    <source>
        <dbReference type="EMBL" id="OMJ24490.1"/>
    </source>
</evidence>
<dbReference type="OrthoDB" id="410701at2759"/>
<evidence type="ECO:0000256" key="2">
    <source>
        <dbReference type="ARBA" id="ARBA00023239"/>
    </source>
</evidence>
<dbReference type="InterPro" id="IPR001753">
    <property type="entry name" value="Enoyl-CoA_hydra/iso"/>
</dbReference>
<evidence type="ECO:0000256" key="3">
    <source>
        <dbReference type="RuleBase" id="RU003707"/>
    </source>
</evidence>
<evidence type="ECO:0000313" key="5">
    <source>
        <dbReference type="Proteomes" id="UP000187283"/>
    </source>
</evidence>
<dbReference type="FunFam" id="1.10.12.10:FF:000001">
    <property type="entry name" value="Probable enoyl-CoA hydratase, mitochondrial"/>
    <property type="match status" value="1"/>
</dbReference>
<sequence>MFCTIKFQRNNCSQILKNFKPRFSSSVAATEKECYISIPKPGVATINLNRPKSKNALSKNLLIELRRSINQIRDDPDVRVVILNSNVDKVFCAGADLKERITMTPLEVSQFLTNLKETFIELENLPVATIAALDGAALGGGLELALCCDLRVSGEKTILGLVETSLGIIPGAGGTQRITNLVGPSKAKELIYTSARLNAQQAHVYGIINDYINSSENSISRTGFNASSNNPIKNFETGYELALEWAERISQMGPLAIKMAKRAINMGFESDIKTGLEIEQLCYDRVINTEDRLEGLRAFKEKRVPVYKGK</sequence>
<dbReference type="Gene3D" id="1.10.12.10">
    <property type="entry name" value="Lyase 2-enoyl-coa Hydratase, Chain A, domain 2"/>
    <property type="match status" value="1"/>
</dbReference>
<reference evidence="4 5" key="1">
    <citation type="submission" date="2017-01" db="EMBL/GenBank/DDBJ databases">
        <authorList>
            <person name="Mah S.A."/>
            <person name="Swanson W.J."/>
            <person name="Moy G.W."/>
            <person name="Vacquier V.D."/>
        </authorList>
    </citation>
    <scope>NUCLEOTIDE SEQUENCE [LARGE SCALE GENOMIC DNA]</scope>
    <source>
        <strain evidence="4 5">GSMNP</strain>
    </source>
</reference>
<dbReference type="InterPro" id="IPR018376">
    <property type="entry name" value="Enoyl-CoA_hyd/isom_CS"/>
</dbReference>
<dbReference type="GO" id="GO:0016836">
    <property type="term" value="F:hydro-lyase activity"/>
    <property type="evidence" value="ECO:0007669"/>
    <property type="project" value="UniProtKB-ARBA"/>
</dbReference>
<dbReference type="Proteomes" id="UP000187283">
    <property type="component" value="Unassembled WGS sequence"/>
</dbReference>
<comment type="caution">
    <text evidence="4">The sequence shown here is derived from an EMBL/GenBank/DDBJ whole genome shotgun (WGS) entry which is preliminary data.</text>
</comment>
<dbReference type="PANTHER" id="PTHR11941:SF171">
    <property type="entry name" value="SD19268P"/>
    <property type="match status" value="1"/>
</dbReference>
<dbReference type="Pfam" id="PF00378">
    <property type="entry name" value="ECH_1"/>
    <property type="match status" value="2"/>
</dbReference>
<dbReference type="GO" id="GO:0006635">
    <property type="term" value="P:fatty acid beta-oxidation"/>
    <property type="evidence" value="ECO:0007669"/>
    <property type="project" value="TreeGrafter"/>
</dbReference>
<keyword evidence="2" id="KW-0456">Lyase</keyword>
<dbReference type="InterPro" id="IPR029045">
    <property type="entry name" value="ClpP/crotonase-like_dom_sf"/>
</dbReference>